<organism evidence="2 3">
    <name type="scientific">Actinomyces oris</name>
    <dbReference type="NCBI Taxonomy" id="544580"/>
    <lineage>
        <taxon>Bacteria</taxon>
        <taxon>Bacillati</taxon>
        <taxon>Actinomycetota</taxon>
        <taxon>Actinomycetes</taxon>
        <taxon>Actinomycetales</taxon>
        <taxon>Actinomycetaceae</taxon>
        <taxon>Actinomyces</taxon>
    </lineage>
</organism>
<evidence type="ECO:0000313" key="2">
    <source>
        <dbReference type="EMBL" id="TQD61311.1"/>
    </source>
</evidence>
<sequence>MSSLLAVVRPQIMSKSQEVSASERFFAQMYAARAVPLGVVTAVAPFVAASDITTVRMVLVAAMAVQAVDASIGIRRREVAMIVGPSIAAIVHGTMAWYA</sequence>
<reference evidence="2 3" key="1">
    <citation type="submission" date="2019-06" db="EMBL/GenBank/DDBJ databases">
        <title>Draft genome sequence of Actinomyces oris CCUG 34288T.</title>
        <authorList>
            <person name="Salva-Serra F."/>
            <person name="Cardew S."/>
            <person name="Moore E."/>
        </authorList>
    </citation>
    <scope>NUCLEOTIDE SEQUENCE [LARGE SCALE GENOMIC DNA]</scope>
    <source>
        <strain evidence="2 3">CCUG 34288</strain>
    </source>
</reference>
<dbReference type="Proteomes" id="UP000317942">
    <property type="component" value="Unassembled WGS sequence"/>
</dbReference>
<keyword evidence="1" id="KW-0472">Membrane</keyword>
<proteinExistence type="predicted"/>
<evidence type="ECO:0000313" key="3">
    <source>
        <dbReference type="Proteomes" id="UP000317942"/>
    </source>
</evidence>
<protein>
    <submittedName>
        <fullName evidence="2">Uncharacterized protein</fullName>
    </submittedName>
</protein>
<keyword evidence="1" id="KW-1133">Transmembrane helix</keyword>
<keyword evidence="1" id="KW-0812">Transmembrane</keyword>
<gene>
    <name evidence="2" type="ORF">FK267_07090</name>
</gene>
<accession>A0A508BL35</accession>
<name>A0A508BL35_9ACTO</name>
<comment type="caution">
    <text evidence="2">The sequence shown here is derived from an EMBL/GenBank/DDBJ whole genome shotgun (WGS) entry which is preliminary data.</text>
</comment>
<evidence type="ECO:0000256" key="1">
    <source>
        <dbReference type="SAM" id="Phobius"/>
    </source>
</evidence>
<feature type="transmembrane region" description="Helical" evidence="1">
    <location>
        <begin position="30"/>
        <end position="48"/>
    </location>
</feature>
<dbReference type="AlphaFoldDB" id="A0A508BL35"/>
<feature type="transmembrane region" description="Helical" evidence="1">
    <location>
        <begin position="79"/>
        <end position="98"/>
    </location>
</feature>
<dbReference type="EMBL" id="VICC01000005">
    <property type="protein sequence ID" value="TQD61311.1"/>
    <property type="molecule type" value="Genomic_DNA"/>
</dbReference>